<evidence type="ECO:0000259" key="7">
    <source>
        <dbReference type="PROSITE" id="PS51900"/>
    </source>
</evidence>
<evidence type="ECO:0000256" key="1">
    <source>
        <dbReference type="ARBA" id="ARBA00008857"/>
    </source>
</evidence>
<comment type="caution">
    <text evidence="8">The sequence shown here is derived from an EMBL/GenBank/DDBJ whole genome shotgun (WGS) entry which is preliminary data.</text>
</comment>
<dbReference type="PROSITE" id="PS51898">
    <property type="entry name" value="TYR_RECOMBINASE"/>
    <property type="match status" value="1"/>
</dbReference>
<evidence type="ECO:0000256" key="5">
    <source>
        <dbReference type="PROSITE-ProRule" id="PRU01248"/>
    </source>
</evidence>
<dbReference type="RefSeq" id="WP_311333155.1">
    <property type="nucleotide sequence ID" value="NZ_JAVRHZ010000005.1"/>
</dbReference>
<evidence type="ECO:0000313" key="8">
    <source>
        <dbReference type="EMBL" id="MDT0556200.1"/>
    </source>
</evidence>
<dbReference type="EMBL" id="JAVRHZ010000005">
    <property type="protein sequence ID" value="MDT0556200.1"/>
    <property type="molecule type" value="Genomic_DNA"/>
</dbReference>
<evidence type="ECO:0000313" key="9">
    <source>
        <dbReference type="Proteomes" id="UP001254488"/>
    </source>
</evidence>
<dbReference type="PANTHER" id="PTHR30349">
    <property type="entry name" value="PHAGE INTEGRASE-RELATED"/>
    <property type="match status" value="1"/>
</dbReference>
<dbReference type="Proteomes" id="UP001254488">
    <property type="component" value="Unassembled WGS sequence"/>
</dbReference>
<dbReference type="InterPro" id="IPR050090">
    <property type="entry name" value="Tyrosine_recombinase_XerCD"/>
</dbReference>
<dbReference type="PANTHER" id="PTHR30349:SF41">
    <property type="entry name" value="INTEGRASE_RECOMBINASE PROTEIN MJ0367-RELATED"/>
    <property type="match status" value="1"/>
</dbReference>
<dbReference type="InterPro" id="IPR044068">
    <property type="entry name" value="CB"/>
</dbReference>
<sequence>MKKGGILLINDLTTNDDFTIKKSEHQGLKPLNKEKRILFQHFVKFLKGKRFSESTVTTYSGFVQNFLRFTTNKSLSELNENDVRLYIEWCVGTLNYSVSTHRQMVSSLKHFAYFYPACSINVEKIHMPQKDKRLPVVLNFNEVLSLLQTTKNLKHRVVIAMLYGSGLRVGELISLELKDFDFKRLQLHIRNSKGRKDRYVTIAKSIFPLIKNYYNSYSPKKYFIENPKGGKYSASSVRAFLKQSCKLANITKRVTPHTLRHSYATHMLENGIDIRYIQELLGHSRPETTMIYTHVTKKDLQEIKSPLDSIVTKLSLQDNVNKKLTLS</sequence>
<dbReference type="PROSITE" id="PS51900">
    <property type="entry name" value="CB"/>
    <property type="match status" value="1"/>
</dbReference>
<feature type="domain" description="Tyr recombinase" evidence="6">
    <location>
        <begin position="133"/>
        <end position="305"/>
    </location>
</feature>
<reference evidence="8 9" key="1">
    <citation type="submission" date="2023-09" db="EMBL/GenBank/DDBJ databases">
        <authorList>
            <person name="Rey-Velasco X."/>
        </authorList>
    </citation>
    <scope>NUCLEOTIDE SEQUENCE [LARGE SCALE GENOMIC DNA]</scope>
    <source>
        <strain evidence="8 9">W242</strain>
    </source>
</reference>
<keyword evidence="3 5" id="KW-0238">DNA-binding</keyword>
<evidence type="ECO:0000256" key="3">
    <source>
        <dbReference type="ARBA" id="ARBA00023125"/>
    </source>
</evidence>
<dbReference type="NCBIfam" id="NF040815">
    <property type="entry name" value="recomb_XerA_Arch"/>
    <property type="match status" value="1"/>
</dbReference>
<protein>
    <submittedName>
        <fullName evidence="8">Tyrosine-type recombinase/integrase</fullName>
    </submittedName>
</protein>
<name>A0ABU2YEJ5_9FLAO</name>
<comment type="similarity">
    <text evidence="1">Belongs to the 'phage' integrase family.</text>
</comment>
<proteinExistence type="inferred from homology"/>
<dbReference type="SUPFAM" id="SSF56349">
    <property type="entry name" value="DNA breaking-rejoining enzymes"/>
    <property type="match status" value="1"/>
</dbReference>
<dbReference type="Pfam" id="PF00589">
    <property type="entry name" value="Phage_integrase"/>
    <property type="match status" value="1"/>
</dbReference>
<evidence type="ECO:0000259" key="6">
    <source>
        <dbReference type="PROSITE" id="PS51898"/>
    </source>
</evidence>
<gene>
    <name evidence="8" type="ORF">RM538_09300</name>
</gene>
<accession>A0ABU2YEJ5</accession>
<dbReference type="InterPro" id="IPR013762">
    <property type="entry name" value="Integrase-like_cat_sf"/>
</dbReference>
<dbReference type="InterPro" id="IPR010998">
    <property type="entry name" value="Integrase_recombinase_N"/>
</dbReference>
<dbReference type="InterPro" id="IPR002104">
    <property type="entry name" value="Integrase_catalytic"/>
</dbReference>
<keyword evidence="4" id="KW-0233">DNA recombination</keyword>
<keyword evidence="9" id="KW-1185">Reference proteome</keyword>
<dbReference type="InterPro" id="IPR011010">
    <property type="entry name" value="DNA_brk_join_enz"/>
</dbReference>
<evidence type="ECO:0000256" key="4">
    <source>
        <dbReference type="ARBA" id="ARBA00023172"/>
    </source>
</evidence>
<keyword evidence="2" id="KW-0229">DNA integration</keyword>
<organism evidence="8 9">
    <name type="scientific">Patiriisocius hiemis</name>
    <dbReference type="NCBI Taxonomy" id="3075604"/>
    <lineage>
        <taxon>Bacteria</taxon>
        <taxon>Pseudomonadati</taxon>
        <taxon>Bacteroidota</taxon>
        <taxon>Flavobacteriia</taxon>
        <taxon>Flavobacteriales</taxon>
        <taxon>Flavobacteriaceae</taxon>
        <taxon>Patiriisocius</taxon>
    </lineage>
</organism>
<dbReference type="InterPro" id="IPR004107">
    <property type="entry name" value="Integrase_SAM-like_N"/>
</dbReference>
<dbReference type="Pfam" id="PF13495">
    <property type="entry name" value="Phage_int_SAM_4"/>
    <property type="match status" value="1"/>
</dbReference>
<evidence type="ECO:0000256" key="2">
    <source>
        <dbReference type="ARBA" id="ARBA00022908"/>
    </source>
</evidence>
<dbReference type="Gene3D" id="1.10.150.130">
    <property type="match status" value="1"/>
</dbReference>
<dbReference type="Gene3D" id="1.10.443.10">
    <property type="entry name" value="Intergrase catalytic core"/>
    <property type="match status" value="1"/>
</dbReference>
<feature type="domain" description="Core-binding (CB)" evidence="7">
    <location>
        <begin position="33"/>
        <end position="116"/>
    </location>
</feature>